<organism evidence="6 7">
    <name type="scientific">Segatella copri</name>
    <dbReference type="NCBI Taxonomy" id="165179"/>
    <lineage>
        <taxon>Bacteria</taxon>
        <taxon>Pseudomonadati</taxon>
        <taxon>Bacteroidota</taxon>
        <taxon>Bacteroidia</taxon>
        <taxon>Bacteroidales</taxon>
        <taxon>Prevotellaceae</taxon>
        <taxon>Segatella</taxon>
    </lineage>
</organism>
<sequence>MKIRDFILSLVSWFILLVTVSCSDELGGERAPISSESNLHVLVPTVLSSRGTRADDASGLPTYNATVDECQINDLTLYAFPTGNEGKLLVETLPAPLATMMVEPHVANYQLNIEPGTYHIYVVANMNKVLSGKTIKTENELKKIVLDYRPTSTTGMPVGTNIPMIYEPKDDAGNLAETVINAAGDKYTEVAANLKFTCVKVKLNLIFDRNNSEVATNFGGKTFSINSISADKLSPFTHLYWGGKFEVPTWADKDYADKDYKDGFSSNTYQASERPAVYYADWTDNRSASATNNKDDIVGTGTPKDAPDNAAEKWLFQQTYYLPERYISSAADRSYLTINGNVGGTAVNNYRINLGHKKNESSATEVPVFPRGTFYEITGDIKSLGNMDLNCKVSVKPWETVPIDADFNHTTLWVSKTEANVTSTTNDIILYNSNAAVVEFGCINTIFVNGKNEPIIIQNKRGKDANGKDSIEFRVNPAIPVSAYRASEQSGTAKFWLKANNLWKYIDVHYDVTPYLDVTKELVIYYNDTDKEKNKRTIKWDTNLGGIKLEKTSSSIGNSTINMSLSESDAATGTFTVTAENDPKTTTIHKFKVTSKDGSMFQTVRVTVSPPIGAYRIYFRAINDRNKYTGGTEDRFMGIKPEGGINNWSDGWNANSTDTDESTPKNHHIYVYTQIGETSQDGSGNIEQKRWIYTQAEDKPDETYRDEWPGERMVADNTNTGWYYKDFDVNVKPVKKFLSDEERKMKPGETLIMFNNCENVGDGYTKHRCPHHMEPGIPLFDFEDREGWIVYDPTSDPEWHMYDDMPEIEDIAITIYTQERTWGWWKNYGIKGSGEFTIEDKTRGAEDTSGNSWTLKNLGNGWWKTVIKLKAIKGEHNKNITINLKDGRTILLFDGNSFKDDTGYYEGGKWYQGKPKGVTE</sequence>
<gene>
    <name evidence="6" type="ORF">F7D71_14750</name>
</gene>
<keyword evidence="3" id="KW-0732">Signal</keyword>
<proteinExistence type="inferred from homology"/>
<reference evidence="7" key="1">
    <citation type="submission" date="2019-09" db="EMBL/GenBank/DDBJ databases">
        <title>Distinct polysaccharide growth profiles of human intestinal Prevotella copri isolates.</title>
        <authorList>
            <person name="Fehlner-Peach H."/>
            <person name="Magnabosco C."/>
            <person name="Raghavan V."/>
            <person name="Scher J.U."/>
            <person name="Tett A."/>
            <person name="Cox L.M."/>
            <person name="Gottsegen C."/>
            <person name="Watters A."/>
            <person name="Wiltshire- Gordon J.D."/>
            <person name="Segata N."/>
            <person name="Bonneau R."/>
            <person name="Littman D.R."/>
        </authorList>
    </citation>
    <scope>NUCLEOTIDE SEQUENCE [LARGE SCALE GENOMIC DNA]</scope>
    <source>
        <strain evidence="7">BU41712</strain>
    </source>
</reference>
<dbReference type="InterPro" id="IPR029141">
    <property type="entry name" value="FimA_N"/>
</dbReference>
<evidence type="ECO:0000256" key="1">
    <source>
        <dbReference type="ARBA" id="ARBA00004561"/>
    </source>
</evidence>
<comment type="similarity">
    <text evidence="2">Belongs to the bacteroidetes fimbrillin superfamily. FimA/Mfa1 family.</text>
</comment>
<comment type="subcellular location">
    <subcellularLocation>
        <location evidence="1">Fimbrium</location>
    </subcellularLocation>
</comment>
<evidence type="ECO:0000313" key="6">
    <source>
        <dbReference type="EMBL" id="MQN79091.1"/>
    </source>
</evidence>
<comment type="caution">
    <text evidence="6">The sequence shown here is derived from an EMBL/GenBank/DDBJ whole genome shotgun (WGS) entry which is preliminary data.</text>
</comment>
<name>A0AA90VB75_9BACT</name>
<evidence type="ECO:0000259" key="5">
    <source>
        <dbReference type="Pfam" id="PF06321"/>
    </source>
</evidence>
<accession>A0AA90VB75</accession>
<evidence type="ECO:0000256" key="3">
    <source>
        <dbReference type="ARBA" id="ARBA00022729"/>
    </source>
</evidence>
<dbReference type="GO" id="GO:0009289">
    <property type="term" value="C:pilus"/>
    <property type="evidence" value="ECO:0007669"/>
    <property type="project" value="UniProtKB-SubCell"/>
</dbReference>
<dbReference type="Proteomes" id="UP000423156">
    <property type="component" value="Unassembled WGS sequence"/>
</dbReference>
<evidence type="ECO:0000256" key="4">
    <source>
        <dbReference type="ARBA" id="ARBA00023263"/>
    </source>
</evidence>
<evidence type="ECO:0000256" key="2">
    <source>
        <dbReference type="ARBA" id="ARBA00006011"/>
    </source>
</evidence>
<dbReference type="Pfam" id="PF06321">
    <property type="entry name" value="P_gingi_FimA"/>
    <property type="match status" value="1"/>
</dbReference>
<dbReference type="AlphaFoldDB" id="A0AA90VB75"/>
<dbReference type="RefSeq" id="WP_153093737.1">
    <property type="nucleotide sequence ID" value="NZ_VZBX01000042.1"/>
</dbReference>
<evidence type="ECO:0000313" key="7">
    <source>
        <dbReference type="Proteomes" id="UP000423156"/>
    </source>
</evidence>
<feature type="domain" description="Major fimbrial subunit protein N-terminal" evidence="5">
    <location>
        <begin position="54"/>
        <end position="164"/>
    </location>
</feature>
<dbReference type="PROSITE" id="PS51257">
    <property type="entry name" value="PROKAR_LIPOPROTEIN"/>
    <property type="match status" value="1"/>
</dbReference>
<keyword evidence="4" id="KW-0281">Fimbrium</keyword>
<dbReference type="EMBL" id="VZBZ01000165">
    <property type="protein sequence ID" value="MQN79091.1"/>
    <property type="molecule type" value="Genomic_DNA"/>
</dbReference>
<protein>
    <recommendedName>
        <fullName evidence="5">Major fimbrial subunit protein N-terminal domain-containing protein</fullName>
    </recommendedName>
</protein>